<dbReference type="Proteomes" id="UP000704762">
    <property type="component" value="Unassembled WGS sequence"/>
</dbReference>
<evidence type="ECO:0000313" key="8">
    <source>
        <dbReference type="EMBL" id="MBM7799376.1"/>
    </source>
</evidence>
<evidence type="ECO:0000259" key="7">
    <source>
        <dbReference type="PROSITE" id="PS51198"/>
    </source>
</evidence>
<evidence type="ECO:0000256" key="3">
    <source>
        <dbReference type="ARBA" id="ARBA00022806"/>
    </source>
</evidence>
<dbReference type="PROSITE" id="PS51198">
    <property type="entry name" value="UVRD_HELICASE_ATP_BIND"/>
    <property type="match status" value="1"/>
</dbReference>
<protein>
    <recommendedName>
        <fullName evidence="7">UvrD-like helicase ATP-binding domain-containing protein</fullName>
    </recommendedName>
</protein>
<dbReference type="InterPro" id="IPR027417">
    <property type="entry name" value="P-loop_NTPase"/>
</dbReference>
<dbReference type="PANTHER" id="PTHR11070">
    <property type="entry name" value="UVRD / RECB / PCRA DNA HELICASE FAMILY MEMBER"/>
    <property type="match status" value="1"/>
</dbReference>
<feature type="domain" description="UvrD-like helicase ATP-binding" evidence="7">
    <location>
        <begin position="183"/>
        <end position="514"/>
    </location>
</feature>
<sequence>MTESVLRHEIAHEQGYVTMLYEVLERARARAAAELQRVYAGATTGTEQAATERDSFARTYADRSSQLMTVERGLCFGRIDTIDKARFYIGRIGLFDDDHDPLLIDWRAPVAQPFYRATAADPIGVFRRRHIRLSGRTVVAVDDDILDLAAWDDHDHDNLIGEAALFASLSADRTGRMSEIVATIQAEQDAIIRSGLPGVLVVQGGPGTGKTVVALHRAAYLLYTYRDQLARRGVLVVGPNATFLRYIEQVLPSLGETEVVLSTIGELLPGVVGTAAESPEASRVKGELQMVEVIARAVRAVRSGRAGRDATPATLLTSLWSSPERLADVAPELSETDRAALHRPPGTPWTRADVALLDEAADLLGDTDAVVQQRRRADAERAAKDAEHLAYTREVVHTGLAADGLTLEPWEVDQFITLMAERTRHRDALGTIAERAAADRTWQFGHVIVDEAQELSPMEWRMLMRRCRRRSMTLVGDLAQAGTDAGVRSWAELLDQHAPGRWRTAELTVNYRTPAEIMAVAADVLTAIDPVAAPPASARSTGAVPWSRCVPAGQLGRTLIESVAAEQARIGDGRLAVIVPRSRYAELTTLVSAALPGVAHGSDPGLLDATTAILEVGQSKGLEFDSVLIADPGAILRESPRGGSDLYVAVTRATRRLGVISDGPLPDVLQRTVGGVASVPAGPLPDASRTPHSRGSNLIS</sequence>
<keyword evidence="9" id="KW-1185">Reference proteome</keyword>
<dbReference type="SUPFAM" id="SSF52540">
    <property type="entry name" value="P-loop containing nucleoside triphosphate hydrolases"/>
    <property type="match status" value="1"/>
</dbReference>
<evidence type="ECO:0000256" key="6">
    <source>
        <dbReference type="SAM" id="MobiDB-lite"/>
    </source>
</evidence>
<evidence type="ECO:0000256" key="2">
    <source>
        <dbReference type="ARBA" id="ARBA00022801"/>
    </source>
</evidence>
<dbReference type="Pfam" id="PF13245">
    <property type="entry name" value="AAA_19"/>
    <property type="match status" value="1"/>
</dbReference>
<dbReference type="RefSeq" id="WP_204918087.1">
    <property type="nucleotide sequence ID" value="NZ_BAAAQP010000003.1"/>
</dbReference>
<evidence type="ECO:0000256" key="4">
    <source>
        <dbReference type="ARBA" id="ARBA00022840"/>
    </source>
</evidence>
<evidence type="ECO:0000313" key="9">
    <source>
        <dbReference type="Proteomes" id="UP000704762"/>
    </source>
</evidence>
<dbReference type="InterPro" id="IPR000212">
    <property type="entry name" value="DNA_helicase_UvrD/REP"/>
</dbReference>
<feature type="binding site" evidence="5">
    <location>
        <begin position="204"/>
        <end position="211"/>
    </location>
    <ligand>
        <name>ATP</name>
        <dbReference type="ChEBI" id="CHEBI:30616"/>
    </ligand>
</feature>
<name>A0ABS2RK44_9ACTN</name>
<proteinExistence type="predicted"/>
<dbReference type="InterPro" id="IPR014016">
    <property type="entry name" value="UvrD-like_ATP-bd"/>
</dbReference>
<dbReference type="EMBL" id="JAFBCF010000001">
    <property type="protein sequence ID" value="MBM7799376.1"/>
    <property type="molecule type" value="Genomic_DNA"/>
</dbReference>
<keyword evidence="4 5" id="KW-0067">ATP-binding</keyword>
<keyword evidence="2 5" id="KW-0378">Hydrolase</keyword>
<accession>A0ABS2RK44</accession>
<evidence type="ECO:0000256" key="5">
    <source>
        <dbReference type="PROSITE-ProRule" id="PRU00560"/>
    </source>
</evidence>
<dbReference type="Gene3D" id="3.40.50.300">
    <property type="entry name" value="P-loop containing nucleotide triphosphate hydrolases"/>
    <property type="match status" value="3"/>
</dbReference>
<comment type="caution">
    <text evidence="8">The sequence shown here is derived from an EMBL/GenBank/DDBJ whole genome shotgun (WGS) entry which is preliminary data.</text>
</comment>
<gene>
    <name evidence="8" type="ORF">JOE57_002297</name>
</gene>
<organism evidence="8 9">
    <name type="scientific">Microlunatus panaciterrae</name>
    <dbReference type="NCBI Taxonomy" id="400768"/>
    <lineage>
        <taxon>Bacteria</taxon>
        <taxon>Bacillati</taxon>
        <taxon>Actinomycetota</taxon>
        <taxon>Actinomycetes</taxon>
        <taxon>Propionibacteriales</taxon>
        <taxon>Propionibacteriaceae</taxon>
        <taxon>Microlunatus</taxon>
    </lineage>
</organism>
<reference evidence="8 9" key="1">
    <citation type="submission" date="2021-01" db="EMBL/GenBank/DDBJ databases">
        <title>Sequencing the genomes of 1000 actinobacteria strains.</title>
        <authorList>
            <person name="Klenk H.-P."/>
        </authorList>
    </citation>
    <scope>NUCLEOTIDE SEQUENCE [LARGE SCALE GENOMIC DNA]</scope>
    <source>
        <strain evidence="8 9">DSM 18662</strain>
    </source>
</reference>
<keyword evidence="3 5" id="KW-0347">Helicase</keyword>
<dbReference type="PANTHER" id="PTHR11070:SF45">
    <property type="entry name" value="DNA 3'-5' HELICASE"/>
    <property type="match status" value="1"/>
</dbReference>
<feature type="region of interest" description="Disordered" evidence="6">
    <location>
        <begin position="680"/>
        <end position="700"/>
    </location>
</feature>
<keyword evidence="1 5" id="KW-0547">Nucleotide-binding</keyword>
<evidence type="ECO:0000256" key="1">
    <source>
        <dbReference type="ARBA" id="ARBA00022741"/>
    </source>
</evidence>